<keyword evidence="3" id="KW-1185">Reference proteome</keyword>
<evidence type="ECO:0000256" key="1">
    <source>
        <dbReference type="SAM" id="MobiDB-lite"/>
    </source>
</evidence>
<feature type="compositionally biased region" description="Basic residues" evidence="1">
    <location>
        <begin position="496"/>
        <end position="505"/>
    </location>
</feature>
<dbReference type="SUPFAM" id="SSF48371">
    <property type="entry name" value="ARM repeat"/>
    <property type="match status" value="1"/>
</dbReference>
<evidence type="ECO:0000313" key="3">
    <source>
        <dbReference type="Proteomes" id="UP000614047"/>
    </source>
</evidence>
<accession>A0A931GJM9</accession>
<dbReference type="InterPro" id="IPR016024">
    <property type="entry name" value="ARM-type_fold"/>
</dbReference>
<name>A0A931GJM9_9ACTN</name>
<proteinExistence type="predicted"/>
<dbReference type="EMBL" id="JADOUA010000001">
    <property type="protein sequence ID" value="MBG6089357.1"/>
    <property type="molecule type" value="Genomic_DNA"/>
</dbReference>
<evidence type="ECO:0000313" key="2">
    <source>
        <dbReference type="EMBL" id="MBG6089357.1"/>
    </source>
</evidence>
<reference evidence="2" key="1">
    <citation type="submission" date="2020-11" db="EMBL/GenBank/DDBJ databases">
        <title>Sequencing the genomes of 1000 actinobacteria strains.</title>
        <authorList>
            <person name="Klenk H.-P."/>
        </authorList>
    </citation>
    <scope>NUCLEOTIDE SEQUENCE</scope>
    <source>
        <strain evidence="2">DSM 43175</strain>
    </source>
</reference>
<dbReference type="RefSeq" id="WP_197011974.1">
    <property type="nucleotide sequence ID" value="NZ_BAABES010000004.1"/>
</dbReference>
<comment type="caution">
    <text evidence="2">The sequence shown here is derived from an EMBL/GenBank/DDBJ whole genome shotgun (WGS) entry which is preliminary data.</text>
</comment>
<sequence length="1121" mass="120627">MRELALHARRLAGTPELTALLDELSGRGPYERRTALHMAMAARDLDRVAAVLAGPDMALRRAALRAVRTLPVPDEAAAAALDDAPSGLRRAFYRTLLHSRRTALADRLLPAVRERWGDREAAVLLPACTGPVVARELPGLAHAVVAWRTLGRRHPGPVLDDAERELARTPFPVGFWRRRGAGVDAAAAHAPGRVLSLFEGGDRAPRLPALSPTALGTLVRAEPRRMVRVLLGTAWPSYPGVRPEMLAHLRTCPQEEITARVPSRPWRLRSFLEALPPERREAAFDAAAERGADVSAGLRAMDLLDLLPAPRAAREARRMLDWHGSAWHSSRSHANDPDLPLRLQAFLPYDEAEAPLREAAFSGDPHRRGLARALWLECAARTGDRAVLARVLGELAARTANDQDPVRGAVLGALAKIGPARFDDGFAEPFGLLSGAAVDARDSSVATRRLLRLLAARVLRHSGGTALDEWGLGVYVHLLARHGIGALAPAPDGDRPRRRRTRRRPPAADDHRLDRVLRRGRERDLLDRLGPHLRAARRRGEFGLAVAVAASLGRRAHGLGELQDDLRAAILQAPEDLARRAAGLWLAEPRVREDRAAGLLDADPAVIALPAVWDVVARRRTDLLGPVLDGDPPAEWAPRVAPGGAGRWTPAQRERVRALLQARADDEDLPVTVRTTAAGGLGRLPGTLERLASWAEREDDVLAETALDALGHGEDPERNLRVLLTLARGRGSRTAGAALARCCAAVPPSRLGPLLSETLTGPDTKVTVRRHAVRQLERHRPPGAAGILLRAWNDPRLHKDVRVAVAVALRRMPEVPGVLEALGDAAGPYNGDVMLRTLFQAQPWEYAPEHRPRYAALVRRLLSAAGGPGVRFRASRAFGAWVPWYEGGFGELLTAVGDPGDPVGGKDMPAFLALMRAGVLREEVLEVLDRLLETGTGPEARARVTTITGALGGHRTGEPRRELAARAAGRLAAHPLYLGEAMRLAVLHLPGVRPGDGEASGPPPAGLAGDLATALAAMAARLRDRPMLAAEICARHLGPFLRTYGGGCAVPPALLLPAVRRLLEEGHPVAGLMAVTLTGIAGEAAGWPGEWRALLDRLRGSDVPDVAERAWEVTADAAEVL</sequence>
<gene>
    <name evidence="2" type="ORF">IW256_003470</name>
</gene>
<dbReference type="AlphaFoldDB" id="A0A931GJM9"/>
<organism evidence="2 3">
    <name type="scientific">Actinomadura viridis</name>
    <dbReference type="NCBI Taxonomy" id="58110"/>
    <lineage>
        <taxon>Bacteria</taxon>
        <taxon>Bacillati</taxon>
        <taxon>Actinomycetota</taxon>
        <taxon>Actinomycetes</taxon>
        <taxon>Streptosporangiales</taxon>
        <taxon>Thermomonosporaceae</taxon>
        <taxon>Actinomadura</taxon>
    </lineage>
</organism>
<feature type="region of interest" description="Disordered" evidence="1">
    <location>
        <begin position="487"/>
        <end position="511"/>
    </location>
</feature>
<dbReference type="Proteomes" id="UP000614047">
    <property type="component" value="Unassembled WGS sequence"/>
</dbReference>
<protein>
    <submittedName>
        <fullName evidence="2">Uncharacterized protein</fullName>
    </submittedName>
</protein>